<dbReference type="EMBL" id="LT629701">
    <property type="protein sequence ID" value="SDN15796.1"/>
    <property type="molecule type" value="Genomic_DNA"/>
</dbReference>
<evidence type="ECO:0000256" key="5">
    <source>
        <dbReference type="ARBA" id="ARBA00015611"/>
    </source>
</evidence>
<evidence type="ECO:0000256" key="9">
    <source>
        <dbReference type="ARBA" id="ARBA00022833"/>
    </source>
</evidence>
<dbReference type="InterPro" id="IPR045357">
    <property type="entry name" value="Aminopeptidase_N-like_N"/>
</dbReference>
<dbReference type="Pfam" id="PF01433">
    <property type="entry name" value="Peptidase_M1"/>
    <property type="match status" value="1"/>
</dbReference>
<evidence type="ECO:0000256" key="6">
    <source>
        <dbReference type="ARBA" id="ARBA00022670"/>
    </source>
</evidence>
<evidence type="ECO:0000313" key="17">
    <source>
        <dbReference type="Proteomes" id="UP000183376"/>
    </source>
</evidence>
<comment type="similarity">
    <text evidence="3">Belongs to the peptidase M1 family.</text>
</comment>
<dbReference type="AlphaFoldDB" id="A0A1G9Z5B1"/>
<sequence>MLRKHSLRMGAAAAAAVALLAWPASAGPDTTGAPGIGDEYYPGDGNGGYDVSHYDIRLRYQPSDDKLWGTTVITAKPTQRLTQFNLDFAIDPKSVLVNNLPAKFSRTGTELQVTPAQQVHQGLLTTIVVEYEATPSTVVVNGENNWKRTPDGALAVDEPHVSAWWYPSNDHPTDKATFDVSVSVPDGTAALSNGRLTSRSSRAGWTRWNWRSTKPQATYLTFLAVGKYEVVTGTGHKGQPLVNAYGTNLGDAEAAAKASVERTPEVIAFLEDYFGEYPFEAQGGVVPSSGLGFALENQTRPVYSPAFFAAGSHVSVVVHELAHQWAGDSVSVAKWRNIWLNEGFASYAEWLWSEAKGEGTAQEIFDHYYKRPAEDPAWQVVTGDPTPAKLFDGFGVYTRGPMALHQLRNAVGLDTFKKILKTWNTDKKYGTASIEEFIALSEKISGKPLYDLFQKWLFTKGKPQLSADQAAATAKAPGVKADIVPKSVPKIEAGHRIMHSMNNK</sequence>
<protein>
    <recommendedName>
        <fullName evidence="5">Aminopeptidase N</fullName>
        <ecNumber evidence="4">3.4.11.2</ecNumber>
    </recommendedName>
    <alternativeName>
        <fullName evidence="11">Alanine aminopeptidase</fullName>
    </alternativeName>
    <alternativeName>
        <fullName evidence="12">Lysyl aminopeptidase</fullName>
    </alternativeName>
</protein>
<dbReference type="EC" id="3.4.11.2" evidence="4"/>
<feature type="domain" description="Aminopeptidase N-like N-terminal" evidence="15">
    <location>
        <begin position="52"/>
        <end position="220"/>
    </location>
</feature>
<evidence type="ECO:0000313" key="16">
    <source>
        <dbReference type="EMBL" id="SDN15796.1"/>
    </source>
</evidence>
<proteinExistence type="inferred from homology"/>
<keyword evidence="8" id="KW-0378">Hydrolase</keyword>
<feature type="signal peptide" evidence="13">
    <location>
        <begin position="1"/>
        <end position="26"/>
    </location>
</feature>
<dbReference type="GO" id="GO:0008237">
    <property type="term" value="F:metallopeptidase activity"/>
    <property type="evidence" value="ECO:0007669"/>
    <property type="project" value="UniProtKB-KW"/>
</dbReference>
<dbReference type="Gene3D" id="2.60.40.1730">
    <property type="entry name" value="tricorn interacting facor f3 domain"/>
    <property type="match status" value="1"/>
</dbReference>
<dbReference type="SUPFAM" id="SSF63737">
    <property type="entry name" value="Leukotriene A4 hydrolase N-terminal domain"/>
    <property type="match status" value="1"/>
</dbReference>
<evidence type="ECO:0000256" key="13">
    <source>
        <dbReference type="SAM" id="SignalP"/>
    </source>
</evidence>
<evidence type="ECO:0000256" key="11">
    <source>
        <dbReference type="ARBA" id="ARBA00029811"/>
    </source>
</evidence>
<keyword evidence="13" id="KW-0732">Signal</keyword>
<organism evidence="16 17">
    <name type="scientific">Allokutzneria albata</name>
    <name type="common">Kibdelosporangium albatum</name>
    <dbReference type="NCBI Taxonomy" id="211114"/>
    <lineage>
        <taxon>Bacteria</taxon>
        <taxon>Bacillati</taxon>
        <taxon>Actinomycetota</taxon>
        <taxon>Actinomycetes</taxon>
        <taxon>Pseudonocardiales</taxon>
        <taxon>Pseudonocardiaceae</taxon>
        <taxon>Allokutzneria</taxon>
    </lineage>
</organism>
<dbReference type="GO" id="GO:0016285">
    <property type="term" value="F:alanyl aminopeptidase activity"/>
    <property type="evidence" value="ECO:0007669"/>
    <property type="project" value="UniProtKB-EC"/>
</dbReference>
<evidence type="ECO:0000256" key="2">
    <source>
        <dbReference type="ARBA" id="ARBA00001947"/>
    </source>
</evidence>
<evidence type="ECO:0000259" key="15">
    <source>
        <dbReference type="Pfam" id="PF17900"/>
    </source>
</evidence>
<feature type="domain" description="Peptidase M1 membrane alanine aminopeptidase" evidence="14">
    <location>
        <begin position="260"/>
        <end position="456"/>
    </location>
</feature>
<comment type="cofactor">
    <cofactor evidence="2">
        <name>Zn(2+)</name>
        <dbReference type="ChEBI" id="CHEBI:29105"/>
    </cofactor>
</comment>
<keyword evidence="7" id="KW-0479">Metal-binding</keyword>
<keyword evidence="17" id="KW-1185">Reference proteome</keyword>
<dbReference type="InterPro" id="IPR050344">
    <property type="entry name" value="Peptidase_M1_aminopeptidases"/>
</dbReference>
<dbReference type="GO" id="GO:0008270">
    <property type="term" value="F:zinc ion binding"/>
    <property type="evidence" value="ECO:0007669"/>
    <property type="project" value="InterPro"/>
</dbReference>
<evidence type="ECO:0000256" key="8">
    <source>
        <dbReference type="ARBA" id="ARBA00022801"/>
    </source>
</evidence>
<evidence type="ECO:0000259" key="14">
    <source>
        <dbReference type="Pfam" id="PF01433"/>
    </source>
</evidence>
<dbReference type="Proteomes" id="UP000183376">
    <property type="component" value="Chromosome I"/>
</dbReference>
<keyword evidence="9" id="KW-0862">Zinc</keyword>
<dbReference type="InterPro" id="IPR042097">
    <property type="entry name" value="Aminopeptidase_N-like_N_sf"/>
</dbReference>
<evidence type="ECO:0000256" key="3">
    <source>
        <dbReference type="ARBA" id="ARBA00010136"/>
    </source>
</evidence>
<reference evidence="16 17" key="1">
    <citation type="submission" date="2016-10" db="EMBL/GenBank/DDBJ databases">
        <authorList>
            <person name="de Groot N.N."/>
        </authorList>
    </citation>
    <scope>NUCLEOTIDE SEQUENCE [LARGE SCALE GENOMIC DNA]</scope>
    <source>
        <strain evidence="16 17">DSM 44149</strain>
    </source>
</reference>
<dbReference type="CDD" id="cd09603">
    <property type="entry name" value="M1_APN_like"/>
    <property type="match status" value="1"/>
</dbReference>
<dbReference type="GO" id="GO:0006508">
    <property type="term" value="P:proteolysis"/>
    <property type="evidence" value="ECO:0007669"/>
    <property type="project" value="UniProtKB-KW"/>
</dbReference>
<dbReference type="InterPro" id="IPR027268">
    <property type="entry name" value="Peptidase_M4/M1_CTD_sf"/>
</dbReference>
<dbReference type="PANTHER" id="PTHR11533:SF297">
    <property type="entry name" value="AMINOPEPTIDASE N"/>
    <property type="match status" value="1"/>
</dbReference>
<dbReference type="eggNOG" id="COG0308">
    <property type="taxonomic scope" value="Bacteria"/>
</dbReference>
<evidence type="ECO:0000256" key="1">
    <source>
        <dbReference type="ARBA" id="ARBA00000098"/>
    </source>
</evidence>
<keyword evidence="6" id="KW-0645">Protease</keyword>
<keyword evidence="10" id="KW-0482">Metalloprotease</keyword>
<comment type="catalytic activity">
    <reaction evidence="1">
        <text>Release of an N-terminal amino acid, Xaa-|-Yaa- from a peptide, amide or arylamide. Xaa is preferably Ala, but may be most amino acids including Pro (slow action). When a terminal hydrophobic residue is followed by a prolyl residue, the two may be released as an intact Xaa-Pro dipeptide.</text>
        <dbReference type="EC" id="3.4.11.2"/>
    </reaction>
</comment>
<evidence type="ECO:0000256" key="10">
    <source>
        <dbReference type="ARBA" id="ARBA00023049"/>
    </source>
</evidence>
<dbReference type="InterPro" id="IPR001930">
    <property type="entry name" value="Peptidase_M1"/>
</dbReference>
<evidence type="ECO:0000256" key="12">
    <source>
        <dbReference type="ARBA" id="ARBA00031533"/>
    </source>
</evidence>
<dbReference type="Gene3D" id="1.10.390.10">
    <property type="entry name" value="Neutral Protease Domain 2"/>
    <property type="match status" value="1"/>
</dbReference>
<name>A0A1G9Z5B1_ALLAB</name>
<dbReference type="PRINTS" id="PR00756">
    <property type="entry name" value="ALADIPTASE"/>
</dbReference>
<dbReference type="Pfam" id="PF17900">
    <property type="entry name" value="Peptidase_M1_N"/>
    <property type="match status" value="1"/>
</dbReference>
<gene>
    <name evidence="16" type="ORF">SAMN04489726_5236</name>
</gene>
<evidence type="ECO:0000256" key="7">
    <source>
        <dbReference type="ARBA" id="ARBA00022723"/>
    </source>
</evidence>
<dbReference type="STRING" id="211114.SAMN04489726_5236"/>
<dbReference type="PANTHER" id="PTHR11533">
    <property type="entry name" value="PROTEASE M1 ZINC METALLOPROTEASE"/>
    <property type="match status" value="1"/>
</dbReference>
<feature type="chain" id="PRO_5009246437" description="Aminopeptidase N" evidence="13">
    <location>
        <begin position="27"/>
        <end position="504"/>
    </location>
</feature>
<dbReference type="InterPro" id="IPR014782">
    <property type="entry name" value="Peptidase_M1_dom"/>
</dbReference>
<accession>A0A1G9Z5B1</accession>
<dbReference type="SUPFAM" id="SSF55486">
    <property type="entry name" value="Metalloproteases ('zincins'), catalytic domain"/>
    <property type="match status" value="1"/>
</dbReference>
<evidence type="ECO:0000256" key="4">
    <source>
        <dbReference type="ARBA" id="ARBA00012564"/>
    </source>
</evidence>